<sequence length="131" mass="15418">MRLQEFNKVNSVRQKENGEIMSHEEYYGNVVNGIGLNTLVHLLPATKEEMKRSIRLHGNLSGIKLQVWDNAVPQLKYYIHRIKVKRLSLAEGVCILKQTAIMYLQEEEKKEKEQKEELERIVRMSPIWLTK</sequence>
<dbReference type="EMBL" id="MT254578">
    <property type="protein sequence ID" value="QIW89687.1"/>
    <property type="molecule type" value="Genomic_DNA"/>
</dbReference>
<gene>
    <name evidence="1" type="ORF">Izhevsk_5</name>
</gene>
<proteinExistence type="predicted"/>
<accession>A0A6H0X635</accession>
<protein>
    <submittedName>
        <fullName evidence="1">Uncharacterized protein</fullName>
    </submittedName>
</protein>
<organism evidence="1 2">
    <name type="scientific">Bacillus phage Izhevsk</name>
    <dbReference type="NCBI Taxonomy" id="2724322"/>
    <lineage>
        <taxon>Viruses</taxon>
        <taxon>Duplodnaviria</taxon>
        <taxon>Heunggongvirae</taxon>
        <taxon>Uroviricota</taxon>
        <taxon>Caudoviricetes</taxon>
        <taxon>Joanripponvirinae</taxon>
        <taxon>Tsamsavirus</taxon>
        <taxon>Tsamsavirus izhevsk</taxon>
    </lineage>
</organism>
<name>A0A6H0X635_9CAUD</name>
<evidence type="ECO:0000313" key="2">
    <source>
        <dbReference type="Proteomes" id="UP000503405"/>
    </source>
</evidence>
<evidence type="ECO:0000313" key="1">
    <source>
        <dbReference type="EMBL" id="QIW89687.1"/>
    </source>
</evidence>
<dbReference type="Proteomes" id="UP000503405">
    <property type="component" value="Segment"/>
</dbReference>
<keyword evidence="2" id="KW-1185">Reference proteome</keyword>
<reference evidence="1 2" key="1">
    <citation type="submission" date="2020-03" db="EMBL/GenBank/DDBJ databases">
        <authorList>
            <person name="Skorynina A."/>
            <person name="Kazantseva O."/>
            <person name="Baycher S."/>
            <person name="Piligrimova E."/>
            <person name="Kuliabin V."/>
            <person name="Shadrin A."/>
        </authorList>
    </citation>
    <scope>NUCLEOTIDE SEQUENCE [LARGE SCALE GENOMIC DNA]</scope>
</reference>